<evidence type="ECO:0000256" key="3">
    <source>
        <dbReference type="ARBA" id="ARBA00013081"/>
    </source>
</evidence>
<dbReference type="EMBL" id="BAABME010004384">
    <property type="protein sequence ID" value="GAA0162177.1"/>
    <property type="molecule type" value="Genomic_DNA"/>
</dbReference>
<keyword evidence="5 9" id="KW-0378">Hydrolase</keyword>
<evidence type="ECO:0000256" key="9">
    <source>
        <dbReference type="RuleBase" id="RU003465"/>
    </source>
</evidence>
<keyword evidence="7 9" id="KW-0904">Protein phosphatase</keyword>
<evidence type="ECO:0000256" key="6">
    <source>
        <dbReference type="ARBA" id="ARBA00022842"/>
    </source>
</evidence>
<comment type="cofactor">
    <cofactor evidence="2">
        <name>Mg(2+)</name>
        <dbReference type="ChEBI" id="CHEBI:18420"/>
    </cofactor>
</comment>
<accession>A0AAV3QJ26</accession>
<dbReference type="SUPFAM" id="SSF81606">
    <property type="entry name" value="PP2C-like"/>
    <property type="match status" value="1"/>
</dbReference>
<evidence type="ECO:0000256" key="5">
    <source>
        <dbReference type="ARBA" id="ARBA00022801"/>
    </source>
</evidence>
<dbReference type="Gene3D" id="3.60.40.10">
    <property type="entry name" value="PPM-type phosphatase domain"/>
    <property type="match status" value="1"/>
</dbReference>
<keyword evidence="12" id="KW-1185">Reference proteome</keyword>
<dbReference type="Proteomes" id="UP001454036">
    <property type="component" value="Unassembled WGS sequence"/>
</dbReference>
<dbReference type="CDD" id="cd00143">
    <property type="entry name" value="PP2Cc"/>
    <property type="match status" value="1"/>
</dbReference>
<dbReference type="GO" id="GO:0004722">
    <property type="term" value="F:protein serine/threonine phosphatase activity"/>
    <property type="evidence" value="ECO:0007669"/>
    <property type="project" value="UniProtKB-EC"/>
</dbReference>
<keyword evidence="4" id="KW-0479">Metal-binding</keyword>
<reference evidence="11 12" key="1">
    <citation type="submission" date="2024-01" db="EMBL/GenBank/DDBJ databases">
        <title>The complete chloroplast genome sequence of Lithospermum erythrorhizon: insights into the phylogenetic relationship among Boraginaceae species and the maternal lineages of purple gromwells.</title>
        <authorList>
            <person name="Okada T."/>
            <person name="Watanabe K."/>
        </authorList>
    </citation>
    <scope>NUCLEOTIDE SEQUENCE [LARGE SCALE GENOMIC DNA]</scope>
</reference>
<protein>
    <recommendedName>
        <fullName evidence="3">protein-serine/threonine phosphatase</fullName>
        <ecNumber evidence="3">3.1.3.16</ecNumber>
    </recommendedName>
</protein>
<comment type="cofactor">
    <cofactor evidence="1">
        <name>Mn(2+)</name>
        <dbReference type="ChEBI" id="CHEBI:29035"/>
    </cofactor>
</comment>
<dbReference type="InterPro" id="IPR001932">
    <property type="entry name" value="PPM-type_phosphatase-like_dom"/>
</dbReference>
<feature type="domain" description="PPM-type phosphatase" evidence="10">
    <location>
        <begin position="32"/>
        <end position="329"/>
    </location>
</feature>
<comment type="caution">
    <text evidence="11">The sequence shown here is derived from an EMBL/GenBank/DDBJ whole genome shotgun (WGS) entry which is preliminary data.</text>
</comment>
<dbReference type="PANTHER" id="PTHR47992">
    <property type="entry name" value="PROTEIN PHOSPHATASE"/>
    <property type="match status" value="1"/>
</dbReference>
<dbReference type="InterPro" id="IPR015655">
    <property type="entry name" value="PP2C"/>
</dbReference>
<comment type="similarity">
    <text evidence="9">Belongs to the PP2C family.</text>
</comment>
<dbReference type="EC" id="3.1.3.16" evidence="3"/>
<evidence type="ECO:0000313" key="11">
    <source>
        <dbReference type="EMBL" id="GAA0162177.1"/>
    </source>
</evidence>
<name>A0AAV3QJ26_LITER</name>
<keyword evidence="6" id="KW-0460">Magnesium</keyword>
<evidence type="ECO:0000256" key="4">
    <source>
        <dbReference type="ARBA" id="ARBA00022723"/>
    </source>
</evidence>
<dbReference type="InterPro" id="IPR000222">
    <property type="entry name" value="PP2C_BS"/>
</dbReference>
<proteinExistence type="inferred from homology"/>
<keyword evidence="8" id="KW-0464">Manganese</keyword>
<organism evidence="11 12">
    <name type="scientific">Lithospermum erythrorhizon</name>
    <name type="common">Purple gromwell</name>
    <name type="synonym">Lithospermum officinale var. erythrorhizon</name>
    <dbReference type="NCBI Taxonomy" id="34254"/>
    <lineage>
        <taxon>Eukaryota</taxon>
        <taxon>Viridiplantae</taxon>
        <taxon>Streptophyta</taxon>
        <taxon>Embryophyta</taxon>
        <taxon>Tracheophyta</taxon>
        <taxon>Spermatophyta</taxon>
        <taxon>Magnoliopsida</taxon>
        <taxon>eudicotyledons</taxon>
        <taxon>Gunneridae</taxon>
        <taxon>Pentapetalae</taxon>
        <taxon>asterids</taxon>
        <taxon>lamiids</taxon>
        <taxon>Boraginales</taxon>
        <taxon>Boraginaceae</taxon>
        <taxon>Boraginoideae</taxon>
        <taxon>Lithospermeae</taxon>
        <taxon>Lithospermum</taxon>
    </lineage>
</organism>
<evidence type="ECO:0000259" key="10">
    <source>
        <dbReference type="PROSITE" id="PS51746"/>
    </source>
</evidence>
<evidence type="ECO:0000256" key="7">
    <source>
        <dbReference type="ARBA" id="ARBA00022912"/>
    </source>
</evidence>
<evidence type="ECO:0000256" key="1">
    <source>
        <dbReference type="ARBA" id="ARBA00001936"/>
    </source>
</evidence>
<dbReference type="SMART" id="SM00332">
    <property type="entry name" value="PP2Cc"/>
    <property type="match status" value="1"/>
</dbReference>
<dbReference type="PROSITE" id="PS01032">
    <property type="entry name" value="PPM_1"/>
    <property type="match status" value="1"/>
</dbReference>
<evidence type="ECO:0000256" key="8">
    <source>
        <dbReference type="ARBA" id="ARBA00023211"/>
    </source>
</evidence>
<evidence type="ECO:0000313" key="12">
    <source>
        <dbReference type="Proteomes" id="UP001454036"/>
    </source>
</evidence>
<dbReference type="GO" id="GO:0046872">
    <property type="term" value="F:metal ion binding"/>
    <property type="evidence" value="ECO:0007669"/>
    <property type="project" value="UniProtKB-KW"/>
</dbReference>
<dbReference type="PROSITE" id="PS51746">
    <property type="entry name" value="PPM_2"/>
    <property type="match status" value="1"/>
</dbReference>
<dbReference type="InterPro" id="IPR036457">
    <property type="entry name" value="PPM-type-like_dom_sf"/>
</dbReference>
<evidence type="ECO:0000256" key="2">
    <source>
        <dbReference type="ARBA" id="ARBA00001946"/>
    </source>
</evidence>
<gene>
    <name evidence="11" type="ORF">LIER_18325</name>
</gene>
<dbReference type="AlphaFoldDB" id="A0AAV3QJ26"/>
<sequence length="374" mass="41648">MSDWLQTYLSTFSERKAAEDYSIWSRPLDAHSYGEFSIAAVKTGLIMEDNSQVEAGQNATVVGVYDGHGHPLASDYVSEKLFHHLLEAANENDAITEGVLKHAFQKTEEGFIDIVKKFPEYTAIGSCCLVGVIWKGKLYVANLGDSGAVLGYLDSDNMIRSKGLTQSHHISEERIRNELLADHPDDPELLIQNVESDYKIKGVIEVSRTIGDAYLKVPGVPCHKLIPKFAVPIQKAILKSEPSVTDREIEATDKFIIFASAGLWKYISKPRAVEIVHTNPRNDIAKTLVEAALTVAATKKGMEYSDLKKMDQKERLKFHDDITVVVMFLDYARLKEIATMPGLSIQGFRNHSPVPSTFNVFKPSEFKGFDPTSI</sequence>
<dbReference type="Pfam" id="PF00481">
    <property type="entry name" value="PP2C"/>
    <property type="match status" value="1"/>
</dbReference>